<dbReference type="Pfam" id="PF13439">
    <property type="entry name" value="Glyco_transf_4"/>
    <property type="match status" value="1"/>
</dbReference>
<dbReference type="SUPFAM" id="SSF53756">
    <property type="entry name" value="UDP-Glycosyltransferase/glycogen phosphorylase"/>
    <property type="match status" value="1"/>
</dbReference>
<evidence type="ECO:0000259" key="1">
    <source>
        <dbReference type="Pfam" id="PF00534"/>
    </source>
</evidence>
<dbReference type="PANTHER" id="PTHR45947">
    <property type="entry name" value="SULFOQUINOVOSYL TRANSFERASE SQD2"/>
    <property type="match status" value="1"/>
</dbReference>
<dbReference type="Gene3D" id="3.40.50.2000">
    <property type="entry name" value="Glycogen Phosphorylase B"/>
    <property type="match status" value="2"/>
</dbReference>
<protein>
    <recommendedName>
        <fullName evidence="5">Glycosyltransferase family 1 protein</fullName>
    </recommendedName>
</protein>
<dbReference type="OrthoDB" id="7560678at2"/>
<dbReference type="GO" id="GO:0016758">
    <property type="term" value="F:hexosyltransferase activity"/>
    <property type="evidence" value="ECO:0007669"/>
    <property type="project" value="TreeGrafter"/>
</dbReference>
<dbReference type="InterPro" id="IPR050194">
    <property type="entry name" value="Glycosyltransferase_grp1"/>
</dbReference>
<dbReference type="PANTHER" id="PTHR45947:SF3">
    <property type="entry name" value="SULFOQUINOVOSYL TRANSFERASE SQD2"/>
    <property type="match status" value="1"/>
</dbReference>
<dbReference type="AlphaFoldDB" id="A0A2U8FNP1"/>
<gene>
    <name evidence="3" type="ORF">DEH84_03775</name>
</gene>
<dbReference type="InterPro" id="IPR028098">
    <property type="entry name" value="Glyco_trans_4-like_N"/>
</dbReference>
<feature type="domain" description="Glycosyl transferase family 1" evidence="1">
    <location>
        <begin position="183"/>
        <end position="345"/>
    </location>
</feature>
<dbReference type="KEGG" id="aon:DEH84_03775"/>
<evidence type="ECO:0008006" key="5">
    <source>
        <dbReference type="Google" id="ProtNLM"/>
    </source>
</evidence>
<reference evidence="3 4" key="1">
    <citation type="submission" date="2018-05" db="EMBL/GenBank/DDBJ databases">
        <title>complete genome sequence of Aquabacterium olei NBRC 110486.</title>
        <authorList>
            <person name="Tang B."/>
            <person name="Chang J."/>
            <person name="Zhang L."/>
            <person name="Yang H."/>
        </authorList>
    </citation>
    <scope>NUCLEOTIDE SEQUENCE [LARGE SCALE GENOMIC DNA]</scope>
    <source>
        <strain evidence="3 4">NBRC 110486</strain>
    </source>
</reference>
<dbReference type="EMBL" id="CP029210">
    <property type="protein sequence ID" value="AWI52633.1"/>
    <property type="molecule type" value="Genomic_DNA"/>
</dbReference>
<name>A0A2U8FNP1_9BURK</name>
<dbReference type="Pfam" id="PF00534">
    <property type="entry name" value="Glycos_transf_1"/>
    <property type="match status" value="1"/>
</dbReference>
<dbReference type="InterPro" id="IPR001296">
    <property type="entry name" value="Glyco_trans_1"/>
</dbReference>
<dbReference type="Proteomes" id="UP000244892">
    <property type="component" value="Chromosome"/>
</dbReference>
<accession>A0A2U8FNP1</accession>
<dbReference type="RefSeq" id="WP_109034898.1">
    <property type="nucleotide sequence ID" value="NZ_CP029210.1"/>
</dbReference>
<evidence type="ECO:0000259" key="2">
    <source>
        <dbReference type="Pfam" id="PF13439"/>
    </source>
</evidence>
<keyword evidence="4" id="KW-1185">Reference proteome</keyword>
<feature type="domain" description="Glycosyltransferase subfamily 4-like N-terminal" evidence="2">
    <location>
        <begin position="22"/>
        <end position="170"/>
    </location>
</feature>
<sequence>MPSVPNASQRVQVLQVLGNAIVGGMETYVSRLIERLPADQFGITVLLPWESELSDHLRSLGAEVYVTPMPDNPPWSAIQTVSALVKAHAIDVLHAHLPNAHLLSALVGRLCSKPVITTIHGRQLSTLDLEVHRTASTHLSVVCRQTYFHALGLGVSPSQLHLIPNGADTTLFVPRRVRNGPLRQALGVPPEAPLVGQVGRLSAEKGPDVFVRAALAAHAVMPDVHFALIGEGPLRTELEQTVARLGLTDRLHFAGLQSDMANIYAELDVVVSASRSEAMPLAVLEAMSSGVPVIVTRVGGVPDLVQHGLSGWLVGDGDYDAMAAQLVSLLREPERAAAMGQRARARVVHQFSLDHSVAGTAQLLRKLAQRGGDARRVSAVMSGEGGKAVVG</sequence>
<evidence type="ECO:0000313" key="4">
    <source>
        <dbReference type="Proteomes" id="UP000244892"/>
    </source>
</evidence>
<proteinExistence type="predicted"/>
<dbReference type="CDD" id="cd03801">
    <property type="entry name" value="GT4_PimA-like"/>
    <property type="match status" value="1"/>
</dbReference>
<organism evidence="3 4">
    <name type="scientific">Aquabacterium olei</name>
    <dbReference type="NCBI Taxonomy" id="1296669"/>
    <lineage>
        <taxon>Bacteria</taxon>
        <taxon>Pseudomonadati</taxon>
        <taxon>Pseudomonadota</taxon>
        <taxon>Betaproteobacteria</taxon>
        <taxon>Burkholderiales</taxon>
        <taxon>Aquabacterium</taxon>
    </lineage>
</organism>
<evidence type="ECO:0000313" key="3">
    <source>
        <dbReference type="EMBL" id="AWI52633.1"/>
    </source>
</evidence>